<dbReference type="Pfam" id="PF06637">
    <property type="entry name" value="PV-1"/>
    <property type="match status" value="1"/>
</dbReference>
<evidence type="ECO:0000313" key="3">
    <source>
        <dbReference type="EMBL" id="KAG9486502.1"/>
    </source>
</evidence>
<feature type="transmembrane region" description="Helical" evidence="2">
    <location>
        <begin position="31"/>
        <end position="53"/>
    </location>
</feature>
<dbReference type="AlphaFoldDB" id="A0A8J6KB64"/>
<dbReference type="GO" id="GO:0043114">
    <property type="term" value="P:regulation of vascular permeability"/>
    <property type="evidence" value="ECO:0007669"/>
    <property type="project" value="TreeGrafter"/>
</dbReference>
<keyword evidence="2" id="KW-1133">Transmembrane helix</keyword>
<evidence type="ECO:0000256" key="2">
    <source>
        <dbReference type="SAM" id="Phobius"/>
    </source>
</evidence>
<gene>
    <name evidence="3" type="ORF">GDO78_006724</name>
</gene>
<dbReference type="EMBL" id="WNTK01000003">
    <property type="protein sequence ID" value="KAG9486502.1"/>
    <property type="molecule type" value="Genomic_DNA"/>
</dbReference>
<name>A0A8J6KB64_ELECQ</name>
<dbReference type="InterPro" id="IPR009538">
    <property type="entry name" value="PV-1"/>
</dbReference>
<dbReference type="PANTHER" id="PTHR21687:SF5">
    <property type="entry name" value="PLASMALEMMA VESICLE-ASSOCIATED PROTEIN"/>
    <property type="match status" value="1"/>
</dbReference>
<evidence type="ECO:0000256" key="1">
    <source>
        <dbReference type="SAM" id="Coils"/>
    </source>
</evidence>
<feature type="coiled-coil region" evidence="1">
    <location>
        <begin position="57"/>
        <end position="91"/>
    </location>
</feature>
<feature type="coiled-coil region" evidence="1">
    <location>
        <begin position="148"/>
        <end position="214"/>
    </location>
</feature>
<comment type="caution">
    <text evidence="3">The sequence shown here is derived from an EMBL/GenBank/DDBJ whole genome shotgun (WGS) entry which is preliminary data.</text>
</comment>
<sequence>MDPNYAMAKFGLESKDILTSKHRGCWYYTKYFFFFLSIIQFLIILGLVLFMLYGNAHVGTELRLKSLENRYADLQTDYSSVSKNFDQLKAKFASLEKVNTNCSSLLTTALRVLNNGTRNKPFLPPSIPLCPGFPNALDRCNLTHMVETLQLKNEIISLQREYDRLKEKCEQTSSSLNNKFNVSTSEVKKLQGEKSDLESQIKVQQNDCTNINEKFEMELVDMKSRFEDTYEDSQFAKCWSISNDIKNNIHQSLQRLKLDANNAMSENSQLKTDNARATVNFQKCSGEKVAIISEKNHLSVEKGRLEKELFEKKEELFKSYSQYIKKEEELQNCRKTQPGGRMPVMSYPRTSK</sequence>
<dbReference type="PANTHER" id="PTHR21687">
    <property type="entry name" value="PLASMALEMMA VESICLE-ASSOCIATED PROTEIN"/>
    <property type="match status" value="1"/>
</dbReference>
<reference evidence="3" key="1">
    <citation type="thesis" date="2020" institute="ProQuest LLC" country="789 East Eisenhower Parkway, Ann Arbor, MI, USA">
        <title>Comparative Genomics and Chromosome Evolution.</title>
        <authorList>
            <person name="Mudd A.B."/>
        </authorList>
    </citation>
    <scope>NUCLEOTIDE SEQUENCE</scope>
    <source>
        <strain evidence="3">HN-11 Male</strain>
        <tissue evidence="3">Kidney and liver</tissue>
    </source>
</reference>
<dbReference type="Proteomes" id="UP000770717">
    <property type="component" value="Unassembled WGS sequence"/>
</dbReference>
<dbReference type="GO" id="GO:0002693">
    <property type="term" value="P:positive regulation of cellular extravasation"/>
    <property type="evidence" value="ECO:0007669"/>
    <property type="project" value="TreeGrafter"/>
</dbReference>
<proteinExistence type="predicted"/>
<organism evidence="3 4">
    <name type="scientific">Eleutherodactylus coqui</name>
    <name type="common">Puerto Rican coqui</name>
    <dbReference type="NCBI Taxonomy" id="57060"/>
    <lineage>
        <taxon>Eukaryota</taxon>
        <taxon>Metazoa</taxon>
        <taxon>Chordata</taxon>
        <taxon>Craniata</taxon>
        <taxon>Vertebrata</taxon>
        <taxon>Euteleostomi</taxon>
        <taxon>Amphibia</taxon>
        <taxon>Batrachia</taxon>
        <taxon>Anura</taxon>
        <taxon>Neobatrachia</taxon>
        <taxon>Hyloidea</taxon>
        <taxon>Eleutherodactylidae</taxon>
        <taxon>Eleutherodactylinae</taxon>
        <taxon>Eleutherodactylus</taxon>
        <taxon>Eleutherodactylus</taxon>
    </lineage>
</organism>
<dbReference type="OrthoDB" id="9944409at2759"/>
<accession>A0A8J6KB64</accession>
<protein>
    <submittedName>
        <fullName evidence="3">Uncharacterized protein</fullName>
    </submittedName>
</protein>
<evidence type="ECO:0000313" key="4">
    <source>
        <dbReference type="Proteomes" id="UP000770717"/>
    </source>
</evidence>
<keyword evidence="4" id="KW-1185">Reference proteome</keyword>
<keyword evidence="2" id="KW-0472">Membrane</keyword>
<keyword evidence="1" id="KW-0175">Coiled coil</keyword>
<keyword evidence="2" id="KW-0812">Transmembrane</keyword>